<accession>A0A9P6SQH1</accession>
<feature type="region of interest" description="Disordered" evidence="1">
    <location>
        <begin position="308"/>
        <end position="408"/>
    </location>
</feature>
<organism evidence="2 3">
    <name type="scientific">Modicella reniformis</name>
    <dbReference type="NCBI Taxonomy" id="1440133"/>
    <lineage>
        <taxon>Eukaryota</taxon>
        <taxon>Fungi</taxon>
        <taxon>Fungi incertae sedis</taxon>
        <taxon>Mucoromycota</taxon>
        <taxon>Mortierellomycotina</taxon>
        <taxon>Mortierellomycetes</taxon>
        <taxon>Mortierellales</taxon>
        <taxon>Mortierellaceae</taxon>
        <taxon>Modicella</taxon>
    </lineage>
</organism>
<dbReference type="Proteomes" id="UP000749646">
    <property type="component" value="Unassembled WGS sequence"/>
</dbReference>
<feature type="compositionally biased region" description="Acidic residues" evidence="1">
    <location>
        <begin position="378"/>
        <end position="395"/>
    </location>
</feature>
<dbReference type="InterPro" id="IPR051870">
    <property type="entry name" value="Elongin-A_domain"/>
</dbReference>
<feature type="compositionally biased region" description="Low complexity" evidence="1">
    <location>
        <begin position="310"/>
        <end position="324"/>
    </location>
</feature>
<dbReference type="PANTHER" id="PTHR15141">
    <property type="entry name" value="TRANSCRIPTION ELONGATION FACTOR B POLYPEPTIDE 3"/>
    <property type="match status" value="1"/>
</dbReference>
<dbReference type="InterPro" id="IPR010684">
    <property type="entry name" value="RNA_pol_II_trans_fac_SIII_A"/>
</dbReference>
<sequence>MAFSGNGHRLDDQDSFTPSDEAPPAPTLTVGIGPVPTLKDICLSVLDRYIDRNTSAMLTEEGLRLLVLDDLVLEDIGTTPYYLIESVLRKCNVKQLTRIEKHTEGLSKMTDELWYIHARNDFEVFRESARPYDHSGEWRSKYDTMKQEVEDKFERRRAQLRQSYSQHDKFRQDRRVIMDTSLRLPKKTARASSSSWQSAAPKKNSLFEKARLEARKIMQMYNSNPYPPPQSRATGSLGNAFKNTLAQPSATVVYTPLSKSTLQQQAGDVVSPSPKRVPAAHNLITPSAPGAIIDFFKEINPAHTRHITTSHHSTSESGSKSPTSPLQSPSKTIQALREDAATSTRYDQTHGNSVKRAPEPRLQTKKVKVDNDYRWLENDDDDDDNDGDKDNDDLDGSQGKIKDRSFKKGIIKSSESLEKSERGFFVDS</sequence>
<proteinExistence type="predicted"/>
<keyword evidence="3" id="KW-1185">Reference proteome</keyword>
<gene>
    <name evidence="2" type="ORF">BGZ65_003110</name>
</gene>
<protein>
    <recommendedName>
        <fullName evidence="4">Elongin-A</fullName>
    </recommendedName>
</protein>
<dbReference type="Pfam" id="PF06881">
    <property type="entry name" value="Elongin_A"/>
    <property type="match status" value="1"/>
</dbReference>
<dbReference type="GO" id="GO:0070449">
    <property type="term" value="C:elongin complex"/>
    <property type="evidence" value="ECO:0007669"/>
    <property type="project" value="InterPro"/>
</dbReference>
<comment type="caution">
    <text evidence="2">The sequence shown here is derived from an EMBL/GenBank/DDBJ whole genome shotgun (WGS) entry which is preliminary data.</text>
</comment>
<evidence type="ECO:0000313" key="3">
    <source>
        <dbReference type="Proteomes" id="UP000749646"/>
    </source>
</evidence>
<dbReference type="Gene3D" id="6.10.250.3180">
    <property type="match status" value="1"/>
</dbReference>
<feature type="compositionally biased region" description="Polar residues" evidence="1">
    <location>
        <begin position="341"/>
        <end position="352"/>
    </location>
</feature>
<name>A0A9P6SQH1_9FUNG</name>
<reference evidence="2" key="1">
    <citation type="journal article" date="2020" name="Fungal Divers.">
        <title>Resolving the Mortierellaceae phylogeny through synthesis of multi-gene phylogenetics and phylogenomics.</title>
        <authorList>
            <person name="Vandepol N."/>
            <person name="Liber J."/>
            <person name="Desiro A."/>
            <person name="Na H."/>
            <person name="Kennedy M."/>
            <person name="Barry K."/>
            <person name="Grigoriev I.V."/>
            <person name="Miller A.N."/>
            <person name="O'Donnell K."/>
            <person name="Stajich J.E."/>
            <person name="Bonito G."/>
        </authorList>
    </citation>
    <scope>NUCLEOTIDE SEQUENCE</scope>
    <source>
        <strain evidence="2">MES-2147</strain>
    </source>
</reference>
<evidence type="ECO:0000256" key="1">
    <source>
        <dbReference type="SAM" id="MobiDB-lite"/>
    </source>
</evidence>
<evidence type="ECO:0000313" key="2">
    <source>
        <dbReference type="EMBL" id="KAF9987557.1"/>
    </source>
</evidence>
<evidence type="ECO:0008006" key="4">
    <source>
        <dbReference type="Google" id="ProtNLM"/>
    </source>
</evidence>
<dbReference type="OrthoDB" id="21513at2759"/>
<dbReference type="GO" id="GO:0006368">
    <property type="term" value="P:transcription elongation by RNA polymerase II"/>
    <property type="evidence" value="ECO:0007669"/>
    <property type="project" value="InterPro"/>
</dbReference>
<feature type="region of interest" description="Disordered" evidence="1">
    <location>
        <begin position="1"/>
        <end position="29"/>
    </location>
</feature>
<dbReference type="AlphaFoldDB" id="A0A9P6SQH1"/>
<dbReference type="PANTHER" id="PTHR15141:SF76">
    <property type="entry name" value="TRANSCRIPTION ELONGATION FACTOR B POLYPEPTIDE 3"/>
    <property type="match status" value="1"/>
</dbReference>
<feature type="compositionally biased region" description="Basic and acidic residues" evidence="1">
    <location>
        <begin position="367"/>
        <end position="377"/>
    </location>
</feature>
<dbReference type="EMBL" id="JAAAHW010003169">
    <property type="protein sequence ID" value="KAF9987557.1"/>
    <property type="molecule type" value="Genomic_DNA"/>
</dbReference>